<dbReference type="InterPro" id="IPR003615">
    <property type="entry name" value="HNH_nuc"/>
</dbReference>
<evidence type="ECO:0000313" key="3">
    <source>
        <dbReference type="Proteomes" id="UP000886523"/>
    </source>
</evidence>
<protein>
    <recommendedName>
        <fullName evidence="1">HNH nuclease domain-containing protein</fullName>
    </recommendedName>
</protein>
<name>A0A9P6AI97_9AGAM</name>
<gene>
    <name evidence="2" type="ORF">BS47DRAFT_1399833</name>
</gene>
<organism evidence="2 3">
    <name type="scientific">Hydnum rufescens UP504</name>
    <dbReference type="NCBI Taxonomy" id="1448309"/>
    <lineage>
        <taxon>Eukaryota</taxon>
        <taxon>Fungi</taxon>
        <taxon>Dikarya</taxon>
        <taxon>Basidiomycota</taxon>
        <taxon>Agaricomycotina</taxon>
        <taxon>Agaricomycetes</taxon>
        <taxon>Cantharellales</taxon>
        <taxon>Hydnaceae</taxon>
        <taxon>Hydnum</taxon>
    </lineage>
</organism>
<reference evidence="2" key="1">
    <citation type="journal article" date="2020" name="Nat. Commun.">
        <title>Large-scale genome sequencing of mycorrhizal fungi provides insights into the early evolution of symbiotic traits.</title>
        <authorList>
            <person name="Miyauchi S."/>
            <person name="Kiss E."/>
            <person name="Kuo A."/>
            <person name="Drula E."/>
            <person name="Kohler A."/>
            <person name="Sanchez-Garcia M."/>
            <person name="Morin E."/>
            <person name="Andreopoulos B."/>
            <person name="Barry K.W."/>
            <person name="Bonito G."/>
            <person name="Buee M."/>
            <person name="Carver A."/>
            <person name="Chen C."/>
            <person name="Cichocki N."/>
            <person name="Clum A."/>
            <person name="Culley D."/>
            <person name="Crous P.W."/>
            <person name="Fauchery L."/>
            <person name="Girlanda M."/>
            <person name="Hayes R.D."/>
            <person name="Keri Z."/>
            <person name="LaButti K."/>
            <person name="Lipzen A."/>
            <person name="Lombard V."/>
            <person name="Magnuson J."/>
            <person name="Maillard F."/>
            <person name="Murat C."/>
            <person name="Nolan M."/>
            <person name="Ohm R.A."/>
            <person name="Pangilinan J."/>
            <person name="Pereira M.F."/>
            <person name="Perotto S."/>
            <person name="Peter M."/>
            <person name="Pfister S."/>
            <person name="Riley R."/>
            <person name="Sitrit Y."/>
            <person name="Stielow J.B."/>
            <person name="Szollosi G."/>
            <person name="Zifcakova L."/>
            <person name="Stursova M."/>
            <person name="Spatafora J.W."/>
            <person name="Tedersoo L."/>
            <person name="Vaario L.M."/>
            <person name="Yamada A."/>
            <person name="Yan M."/>
            <person name="Wang P."/>
            <person name="Xu J."/>
            <person name="Bruns T."/>
            <person name="Baldrian P."/>
            <person name="Vilgalys R."/>
            <person name="Dunand C."/>
            <person name="Henrissat B."/>
            <person name="Grigoriev I.V."/>
            <person name="Hibbett D."/>
            <person name="Nagy L.G."/>
            <person name="Martin F.M."/>
        </authorList>
    </citation>
    <scope>NUCLEOTIDE SEQUENCE</scope>
    <source>
        <strain evidence="2">UP504</strain>
    </source>
</reference>
<dbReference type="Proteomes" id="UP000886523">
    <property type="component" value="Unassembled WGS sequence"/>
</dbReference>
<proteinExistence type="predicted"/>
<dbReference type="OrthoDB" id="3163863at2759"/>
<dbReference type="Pfam" id="PF13391">
    <property type="entry name" value="HNH_2"/>
    <property type="match status" value="1"/>
</dbReference>
<sequence length="330" mass="36940">MSLHVDGLIAPRSSLPELLDQYKSLIKEAKGLCITTENPKSTKTPVSVQRFLKAMLDCAPPGARDYVINSILATQGDPEKLLLQANIWFNNIIIPMRASGEKTPSGITPKPDPPIQVEFTPRTVKFDELTRERDGYRTSVTRLPLIGCLDVGPEESRAYVELAHIIPWSTISRKKDADELHATWGIIQQFGGIPPSDITGRINEPFNRLVMTLDEHHSFDRFDWCLIPDPYHIPPIPHCYMVRVHEKMHGTPVDGTIVTFLDHRDPGDTTHLPDPRFLRLHAAVAGIIHMSGAAEYIAKYLQDLRETRVLATDGGTPIMTLLTVHSLNKV</sequence>
<comment type="caution">
    <text evidence="2">The sequence shown here is derived from an EMBL/GenBank/DDBJ whole genome shotgun (WGS) entry which is preliminary data.</text>
</comment>
<evidence type="ECO:0000313" key="2">
    <source>
        <dbReference type="EMBL" id="KAF9506042.1"/>
    </source>
</evidence>
<accession>A0A9P6AI97</accession>
<evidence type="ECO:0000259" key="1">
    <source>
        <dbReference type="Pfam" id="PF13391"/>
    </source>
</evidence>
<keyword evidence="3" id="KW-1185">Reference proteome</keyword>
<feature type="domain" description="HNH nuclease" evidence="1">
    <location>
        <begin position="157"/>
        <end position="226"/>
    </location>
</feature>
<dbReference type="AlphaFoldDB" id="A0A9P6AI97"/>
<dbReference type="EMBL" id="MU129126">
    <property type="protein sequence ID" value="KAF9506042.1"/>
    <property type="molecule type" value="Genomic_DNA"/>
</dbReference>